<name>A0A4Y2KTY1_ARAVE</name>
<evidence type="ECO:0000313" key="2">
    <source>
        <dbReference type="EMBL" id="GBN05662.1"/>
    </source>
</evidence>
<comment type="caution">
    <text evidence="2">The sequence shown here is derived from an EMBL/GenBank/DDBJ whole genome shotgun (WGS) entry which is preliminary data.</text>
</comment>
<keyword evidence="1" id="KW-0732">Signal</keyword>
<dbReference type="EMBL" id="BGPR01115984">
    <property type="protein sequence ID" value="GBN05662.1"/>
    <property type="molecule type" value="Genomic_DNA"/>
</dbReference>
<evidence type="ECO:0000256" key="1">
    <source>
        <dbReference type="SAM" id="SignalP"/>
    </source>
</evidence>
<dbReference type="Proteomes" id="UP000499080">
    <property type="component" value="Unassembled WGS sequence"/>
</dbReference>
<feature type="chain" id="PRO_5021275300" evidence="1">
    <location>
        <begin position="20"/>
        <end position="139"/>
    </location>
</feature>
<feature type="signal peptide" evidence="1">
    <location>
        <begin position="1"/>
        <end position="19"/>
    </location>
</feature>
<keyword evidence="3" id="KW-1185">Reference proteome</keyword>
<protein>
    <submittedName>
        <fullName evidence="2">Uncharacterized protein</fullName>
    </submittedName>
</protein>
<accession>A0A4Y2KTY1</accession>
<proteinExistence type="predicted"/>
<sequence length="139" mass="15961">MPFVLRLVLFPSILVEKLGKAFNDVPKSGLRQGSKSNNFFCPLSSTQLGRFRVSFLASTRGPNLGRTIVFPLASQRDPQKANRPFQSDFKLFRIPPLPFRYANFHWFFHPVDWFLLPVFRKFQFGTTVNGPLNGQKTNP</sequence>
<gene>
    <name evidence="2" type="ORF">AVEN_18418_1</name>
</gene>
<reference evidence="2 3" key="1">
    <citation type="journal article" date="2019" name="Sci. Rep.">
        <title>Orb-weaving spider Araneus ventricosus genome elucidates the spidroin gene catalogue.</title>
        <authorList>
            <person name="Kono N."/>
            <person name="Nakamura H."/>
            <person name="Ohtoshi R."/>
            <person name="Moran D.A.P."/>
            <person name="Shinohara A."/>
            <person name="Yoshida Y."/>
            <person name="Fujiwara M."/>
            <person name="Mori M."/>
            <person name="Tomita M."/>
            <person name="Arakawa K."/>
        </authorList>
    </citation>
    <scope>NUCLEOTIDE SEQUENCE [LARGE SCALE GENOMIC DNA]</scope>
</reference>
<evidence type="ECO:0000313" key="3">
    <source>
        <dbReference type="Proteomes" id="UP000499080"/>
    </source>
</evidence>
<dbReference type="AlphaFoldDB" id="A0A4Y2KTY1"/>
<organism evidence="2 3">
    <name type="scientific">Araneus ventricosus</name>
    <name type="common">Orbweaver spider</name>
    <name type="synonym">Epeira ventricosa</name>
    <dbReference type="NCBI Taxonomy" id="182803"/>
    <lineage>
        <taxon>Eukaryota</taxon>
        <taxon>Metazoa</taxon>
        <taxon>Ecdysozoa</taxon>
        <taxon>Arthropoda</taxon>
        <taxon>Chelicerata</taxon>
        <taxon>Arachnida</taxon>
        <taxon>Araneae</taxon>
        <taxon>Araneomorphae</taxon>
        <taxon>Entelegynae</taxon>
        <taxon>Araneoidea</taxon>
        <taxon>Araneidae</taxon>
        <taxon>Araneus</taxon>
    </lineage>
</organism>